<keyword evidence="7 8" id="KW-0998">Cell outer membrane</keyword>
<evidence type="ECO:0000256" key="10">
    <source>
        <dbReference type="SAM" id="SignalP"/>
    </source>
</evidence>
<dbReference type="STRING" id="521097.Coch_0537"/>
<dbReference type="SUPFAM" id="SSF49464">
    <property type="entry name" value="Carboxypeptidase regulatory domain-like"/>
    <property type="match status" value="1"/>
</dbReference>
<evidence type="ECO:0000256" key="3">
    <source>
        <dbReference type="ARBA" id="ARBA00022452"/>
    </source>
</evidence>
<dbReference type="Gene3D" id="2.40.170.20">
    <property type="entry name" value="TonB-dependent receptor, beta-barrel domain"/>
    <property type="match status" value="1"/>
</dbReference>
<feature type="chain" id="PRO_5002980081" evidence="10">
    <location>
        <begin position="23"/>
        <end position="1024"/>
    </location>
</feature>
<keyword evidence="4 8" id="KW-0812">Transmembrane</keyword>
<dbReference type="eggNOG" id="COG1629">
    <property type="taxonomic scope" value="Bacteria"/>
</dbReference>
<keyword evidence="2 8" id="KW-0813">Transport</keyword>
<comment type="subcellular location">
    <subcellularLocation>
        <location evidence="1 8">Cell outer membrane</location>
        <topology evidence="1 8">Multi-pass membrane protein</topology>
    </subcellularLocation>
</comment>
<proteinExistence type="inferred from homology"/>
<feature type="domain" description="TonB-dependent receptor-like beta-barrel" evidence="11">
    <location>
        <begin position="425"/>
        <end position="981"/>
    </location>
</feature>
<dbReference type="SUPFAM" id="SSF56935">
    <property type="entry name" value="Porins"/>
    <property type="match status" value="1"/>
</dbReference>
<dbReference type="InterPro" id="IPR008969">
    <property type="entry name" value="CarboxyPept-like_regulatory"/>
</dbReference>
<dbReference type="InterPro" id="IPR037066">
    <property type="entry name" value="Plug_dom_sf"/>
</dbReference>
<gene>
    <name evidence="13" type="ordered locus">Coch_0537</name>
</gene>
<dbReference type="Proteomes" id="UP000006650">
    <property type="component" value="Chromosome"/>
</dbReference>
<dbReference type="RefSeq" id="WP_015781829.1">
    <property type="nucleotide sequence ID" value="NC_013162.1"/>
</dbReference>
<keyword evidence="13" id="KW-0675">Receptor</keyword>
<dbReference type="InterPro" id="IPR039426">
    <property type="entry name" value="TonB-dep_rcpt-like"/>
</dbReference>
<dbReference type="Gene3D" id="2.170.130.10">
    <property type="entry name" value="TonB-dependent receptor, plug domain"/>
    <property type="match status" value="1"/>
</dbReference>
<dbReference type="GeneID" id="29675384"/>
<dbReference type="AlphaFoldDB" id="C7M742"/>
<evidence type="ECO:0000256" key="9">
    <source>
        <dbReference type="RuleBase" id="RU003357"/>
    </source>
</evidence>
<keyword evidence="14" id="KW-1185">Reference proteome</keyword>
<accession>C7M742</accession>
<keyword evidence="5 9" id="KW-0798">TonB box</keyword>
<evidence type="ECO:0000256" key="2">
    <source>
        <dbReference type="ARBA" id="ARBA00022448"/>
    </source>
</evidence>
<dbReference type="EMBL" id="CP001632">
    <property type="protein sequence ID" value="ACU92096.1"/>
    <property type="molecule type" value="Genomic_DNA"/>
</dbReference>
<dbReference type="PROSITE" id="PS52016">
    <property type="entry name" value="TONB_DEPENDENT_REC_3"/>
    <property type="match status" value="1"/>
</dbReference>
<name>C7M742_CAPOD</name>
<dbReference type="InterPro" id="IPR023997">
    <property type="entry name" value="TonB-dep_OMP_SusC/RagA_CS"/>
</dbReference>
<reference evidence="13 14" key="1">
    <citation type="journal article" date="2009" name="Stand. Genomic Sci.">
        <title>Complete genome sequence of Capnocytophaga ochracea type strain (VPI 2845).</title>
        <authorList>
            <person name="Mavrommatis K."/>
            <person name="Gronow S."/>
            <person name="Saunders E."/>
            <person name="Land M."/>
            <person name="Lapidus A."/>
            <person name="Copeland A."/>
            <person name="Glavina Del Rio T."/>
            <person name="Nolan M."/>
            <person name="Lucas S."/>
            <person name="Chen F."/>
            <person name="Tice H."/>
            <person name="Cheng J.F."/>
            <person name="Bruce D."/>
            <person name="Goodwin L."/>
            <person name="Pitluck S."/>
            <person name="Pati A."/>
            <person name="Ivanova N."/>
            <person name="Chen A."/>
            <person name="Palaniappan K."/>
            <person name="Chain P."/>
            <person name="Hauser L."/>
            <person name="Chang Y.J."/>
            <person name="Jeffries C.D."/>
            <person name="Brettin T."/>
            <person name="Detter J.C."/>
            <person name="Han C."/>
            <person name="Bristow J."/>
            <person name="Goker M."/>
            <person name="Rohde M."/>
            <person name="Eisen J.A."/>
            <person name="Markowitz V."/>
            <person name="Kyrpides N.C."/>
            <person name="Klenk H.P."/>
            <person name="Hugenholtz P."/>
        </authorList>
    </citation>
    <scope>NUCLEOTIDE SEQUENCE [LARGE SCALE GENOMIC DNA]</scope>
    <source>
        <strain evidence="14">ATCC 27872 / DSM 7271 / JCM 12966 / VPI 2845</strain>
    </source>
</reference>
<dbReference type="GO" id="GO:0009279">
    <property type="term" value="C:cell outer membrane"/>
    <property type="evidence" value="ECO:0007669"/>
    <property type="project" value="UniProtKB-SubCell"/>
</dbReference>
<dbReference type="Gene3D" id="2.60.40.1120">
    <property type="entry name" value="Carboxypeptidase-like, regulatory domain"/>
    <property type="match status" value="1"/>
</dbReference>
<evidence type="ECO:0000256" key="4">
    <source>
        <dbReference type="ARBA" id="ARBA00022692"/>
    </source>
</evidence>
<evidence type="ECO:0000256" key="5">
    <source>
        <dbReference type="ARBA" id="ARBA00023077"/>
    </source>
</evidence>
<sequence length="1024" mass="113591">MRLNKVSFALFLILIVQGFSWAQEREVTGTVRDASGTEMMGVAVVVKGEQHGVQTDFNGRYSIKVAPGKTLEFSFLGMKTQNHKVGPSGRIDVVMQEEAQVIDEVVVLGVVKKKAAESTGNTVQLSSKDISTPSAISVDQALQGKTPGVVINAASGTPGAEQTVMIRGVGSMNSSNKPLYVIDGVPVITENLTEDKNTASSMSTLASINNEDIETLTVLKDAAATALYGARGSNGVIVITTKSGKRGKTRFNVNTSVGFQNDAYYKRSPLTGDQRYHLLKQGLANQFASRGVTYDTAIDFAQTNGLRINGAENFNSALNNNNWSELIKNKNAVMTSADISASGGDEKGTYYVSLGYNRTESTVKTSDPFKRVSGLIRINRDLNDKLKLEASVNGSWVSQNPIAEQSAYFTNPYVTKILMSPWVSPYNADGSYNVTTFNDYTSLYNYLYIKDHDISKNNTLRGLINFKVDYELLKNLVFSTRANVDYISSDYKDYQNRIHSNASKNNGSSQRIMANHTTWVYQNTLTYNFNVAEKHKFGVTALYEYQKYKKDYLYGYGTNIAVDGLTNLASVTKQKTISSTFEDWANVSLLGMFNYSYAEKYILDASIRREGSSRFAKGNRYGNFWSLGLAYNLHKEFDALAKVFNELKLRASYGLTGNSGVELNQYQVLLAYDAEYAENGAAYPKTLGNDDLTWEKNRTFDVGLNFALFNQRLRGSVAYYDKYTYDLLLNVPLSRTTGFEEQAINAGAMSNKGVEASLGVDIIRNKNFTWNLSANIATVKNKVEKLAKDGTGADVDPTAGSSYRQTKVGETYGYWYMPTWAGVNVDKGLPEWYDKDGKKTSDYNLAERRFQGIAIPKYSGGLSTHLQYKGVFLDATVYFTGGHKIYEQYAQYYLRTNNFTTVTYNGDAELLNAWQKPGDVTDVPKITYSGNDNFHNTSSRHLYDGTFARLKDITLGYEVPSQYLEGTGFDGVTFTLRGTNLYTWVKDSGLKLDPEVGNKDNTRGFTTLTTPPVKSVVFGVNLKF</sequence>
<dbReference type="NCBIfam" id="TIGR04056">
    <property type="entry name" value="OMP_RagA_SusC"/>
    <property type="match status" value="1"/>
</dbReference>
<dbReference type="Pfam" id="PF13715">
    <property type="entry name" value="CarbopepD_reg_2"/>
    <property type="match status" value="1"/>
</dbReference>
<dbReference type="InterPro" id="IPR023996">
    <property type="entry name" value="TonB-dep_OMP_SusC/RagA"/>
</dbReference>
<evidence type="ECO:0000256" key="6">
    <source>
        <dbReference type="ARBA" id="ARBA00023136"/>
    </source>
</evidence>
<dbReference type="NCBIfam" id="TIGR04057">
    <property type="entry name" value="SusC_RagA_signa"/>
    <property type="match status" value="1"/>
</dbReference>
<dbReference type="Pfam" id="PF00593">
    <property type="entry name" value="TonB_dep_Rec_b-barrel"/>
    <property type="match status" value="1"/>
</dbReference>
<evidence type="ECO:0000313" key="13">
    <source>
        <dbReference type="EMBL" id="ACU92096.1"/>
    </source>
</evidence>
<dbReference type="InterPro" id="IPR036942">
    <property type="entry name" value="Beta-barrel_TonB_sf"/>
</dbReference>
<keyword evidence="3 8" id="KW-1134">Transmembrane beta strand</keyword>
<dbReference type="Pfam" id="PF07715">
    <property type="entry name" value="Plug"/>
    <property type="match status" value="1"/>
</dbReference>
<organism evidence="13 14">
    <name type="scientific">Capnocytophaga ochracea (strain ATCC 27872 / DSM 7271 / CCUG 9716 / JCM 12966 / NCTC 12371 / SS31 / VPI 2845)</name>
    <name type="common">Bacteroides ochraceus</name>
    <dbReference type="NCBI Taxonomy" id="521097"/>
    <lineage>
        <taxon>Bacteria</taxon>
        <taxon>Pseudomonadati</taxon>
        <taxon>Bacteroidota</taxon>
        <taxon>Flavobacteriia</taxon>
        <taxon>Flavobacteriales</taxon>
        <taxon>Flavobacteriaceae</taxon>
        <taxon>Capnocytophaga</taxon>
    </lineage>
</organism>
<evidence type="ECO:0000256" key="7">
    <source>
        <dbReference type="ARBA" id="ARBA00023237"/>
    </source>
</evidence>
<keyword evidence="6 8" id="KW-0472">Membrane</keyword>
<evidence type="ECO:0000259" key="11">
    <source>
        <dbReference type="Pfam" id="PF00593"/>
    </source>
</evidence>
<keyword evidence="10" id="KW-0732">Signal</keyword>
<dbReference type="KEGG" id="coc:Coch_0537"/>
<evidence type="ECO:0000259" key="12">
    <source>
        <dbReference type="Pfam" id="PF07715"/>
    </source>
</evidence>
<evidence type="ECO:0000256" key="1">
    <source>
        <dbReference type="ARBA" id="ARBA00004571"/>
    </source>
</evidence>
<dbReference type="HOGENOM" id="CLU_004317_0_1_10"/>
<evidence type="ECO:0000313" key="14">
    <source>
        <dbReference type="Proteomes" id="UP000006650"/>
    </source>
</evidence>
<dbReference type="InterPro" id="IPR012910">
    <property type="entry name" value="Plug_dom"/>
</dbReference>
<dbReference type="InterPro" id="IPR000531">
    <property type="entry name" value="Beta-barrel_TonB"/>
</dbReference>
<evidence type="ECO:0000256" key="8">
    <source>
        <dbReference type="PROSITE-ProRule" id="PRU01360"/>
    </source>
</evidence>
<feature type="domain" description="TonB-dependent receptor plug" evidence="12">
    <location>
        <begin position="116"/>
        <end position="236"/>
    </location>
</feature>
<comment type="similarity">
    <text evidence="8 9">Belongs to the TonB-dependent receptor family.</text>
</comment>
<feature type="signal peptide" evidence="10">
    <location>
        <begin position="1"/>
        <end position="22"/>
    </location>
</feature>
<protein>
    <submittedName>
        <fullName evidence="13">TonB-dependent receptor plug</fullName>
    </submittedName>
</protein>